<organism evidence="3 4">
    <name type="scientific">Polarella glacialis</name>
    <name type="common">Dinoflagellate</name>
    <dbReference type="NCBI Taxonomy" id="89957"/>
    <lineage>
        <taxon>Eukaryota</taxon>
        <taxon>Sar</taxon>
        <taxon>Alveolata</taxon>
        <taxon>Dinophyceae</taxon>
        <taxon>Suessiales</taxon>
        <taxon>Suessiaceae</taxon>
        <taxon>Polarella</taxon>
    </lineage>
</organism>
<feature type="non-terminal residue" evidence="3">
    <location>
        <position position="340"/>
    </location>
</feature>
<sequence>AARVRACGRNANTVIFGVLLLGAFAVTNIVLLQSVLQSPGPGEHPRSYIGPLLRERLRRIAHHGQPAANAKQLAWARSADNSTGQKLSGHVVQQIVKEIEGTKQPGGAEASSATGAAAGAAVASNPPGGNARLRGGVAPFGTAGKGDQMPSATLQPAAPPVLTQERPKLEEQKLEEQKPAEQKAKEQKPASQGVWASRKKQKKKAKEQKLAEQKPAAQKPAEQKPPEQATEVLQKAAAAEAITAALQKAAQKPPEEAAEVLQKAAAEAVTAALQKVAQMPAGQATEVLQNAEAAKAVVAAAALQKAAAAAELAAAAEPAAAAAASDKPGAEQPQLPDSSI</sequence>
<accession>A0A813E000</accession>
<feature type="compositionally biased region" description="Low complexity" evidence="1">
    <location>
        <begin position="213"/>
        <end position="235"/>
    </location>
</feature>
<keyword evidence="2" id="KW-0472">Membrane</keyword>
<evidence type="ECO:0000313" key="3">
    <source>
        <dbReference type="EMBL" id="CAE8590996.1"/>
    </source>
</evidence>
<feature type="compositionally biased region" description="Basic residues" evidence="1">
    <location>
        <begin position="197"/>
        <end position="206"/>
    </location>
</feature>
<evidence type="ECO:0000256" key="2">
    <source>
        <dbReference type="SAM" id="Phobius"/>
    </source>
</evidence>
<reference evidence="3" key="1">
    <citation type="submission" date="2021-02" db="EMBL/GenBank/DDBJ databases">
        <authorList>
            <person name="Dougan E. K."/>
            <person name="Rhodes N."/>
            <person name="Thang M."/>
            <person name="Chan C."/>
        </authorList>
    </citation>
    <scope>NUCLEOTIDE SEQUENCE</scope>
</reference>
<dbReference type="Proteomes" id="UP000654075">
    <property type="component" value="Unassembled WGS sequence"/>
</dbReference>
<feature type="compositionally biased region" description="Low complexity" evidence="1">
    <location>
        <begin position="119"/>
        <end position="131"/>
    </location>
</feature>
<keyword evidence="4" id="KW-1185">Reference proteome</keyword>
<name>A0A813E000_POLGL</name>
<keyword evidence="2" id="KW-1133">Transmembrane helix</keyword>
<gene>
    <name evidence="3" type="ORF">PGLA1383_LOCUS9692</name>
</gene>
<feature type="transmembrane region" description="Helical" evidence="2">
    <location>
        <begin position="12"/>
        <end position="36"/>
    </location>
</feature>
<feature type="compositionally biased region" description="Low complexity" evidence="1">
    <location>
        <begin position="315"/>
        <end position="324"/>
    </location>
</feature>
<dbReference type="OrthoDB" id="10343509at2759"/>
<evidence type="ECO:0000256" key="1">
    <source>
        <dbReference type="SAM" id="MobiDB-lite"/>
    </source>
</evidence>
<evidence type="ECO:0000313" key="4">
    <source>
        <dbReference type="Proteomes" id="UP000654075"/>
    </source>
</evidence>
<comment type="caution">
    <text evidence="3">The sequence shown here is derived from an EMBL/GenBank/DDBJ whole genome shotgun (WGS) entry which is preliminary data.</text>
</comment>
<feature type="compositionally biased region" description="Basic and acidic residues" evidence="1">
    <location>
        <begin position="165"/>
        <end position="188"/>
    </location>
</feature>
<dbReference type="AlphaFoldDB" id="A0A813E000"/>
<protein>
    <submittedName>
        <fullName evidence="3">Uncharacterized protein</fullName>
    </submittedName>
</protein>
<dbReference type="EMBL" id="CAJNNV010004624">
    <property type="protein sequence ID" value="CAE8590996.1"/>
    <property type="molecule type" value="Genomic_DNA"/>
</dbReference>
<keyword evidence="2" id="KW-0812">Transmembrane</keyword>
<proteinExistence type="predicted"/>
<feature type="region of interest" description="Disordered" evidence="1">
    <location>
        <begin position="315"/>
        <end position="340"/>
    </location>
</feature>
<feature type="region of interest" description="Disordered" evidence="1">
    <location>
        <begin position="119"/>
        <end position="235"/>
    </location>
</feature>